<dbReference type="InterPro" id="IPR008146">
    <property type="entry name" value="Gln_synth_cat_dom"/>
</dbReference>
<dbReference type="PROSITE" id="PS51987">
    <property type="entry name" value="GS_CATALYTIC"/>
    <property type="match status" value="1"/>
</dbReference>
<dbReference type="SMART" id="SM01230">
    <property type="entry name" value="Gln-synt_C"/>
    <property type="match status" value="1"/>
</dbReference>
<dbReference type="Gene3D" id="3.10.20.70">
    <property type="entry name" value="Glutamine synthetase, N-terminal domain"/>
    <property type="match status" value="1"/>
</dbReference>
<dbReference type="Pfam" id="PF00120">
    <property type="entry name" value="Gln-synt_C"/>
    <property type="match status" value="1"/>
</dbReference>
<evidence type="ECO:0000256" key="4">
    <source>
        <dbReference type="ARBA" id="ARBA00022741"/>
    </source>
</evidence>
<reference evidence="10 11" key="1">
    <citation type="submission" date="2019-12" db="EMBL/GenBank/DDBJ databases">
        <authorList>
            <person name="Lee S.D."/>
        </authorList>
    </citation>
    <scope>NUCLEOTIDE SEQUENCE [LARGE SCALE GENOMIC DNA]</scope>
    <source>
        <strain evidence="10 11">GH1-50</strain>
    </source>
</reference>
<dbReference type="PANTHER" id="PTHR43785">
    <property type="entry name" value="GAMMA-GLUTAMYLPUTRESCINE SYNTHETASE"/>
    <property type="match status" value="1"/>
</dbReference>
<dbReference type="InterPro" id="IPR008147">
    <property type="entry name" value="Gln_synt_N"/>
</dbReference>
<proteinExistence type="inferred from homology"/>
<dbReference type="GO" id="GO:0006542">
    <property type="term" value="P:glutamine biosynthetic process"/>
    <property type="evidence" value="ECO:0007669"/>
    <property type="project" value="InterPro"/>
</dbReference>
<reference evidence="10 11" key="2">
    <citation type="submission" date="2020-03" db="EMBL/GenBank/DDBJ databases">
        <title>Kangsaoukella pontilimi gen. nov., sp. nov., a new member of the family Rhodobacteraceae isolated from a tidal mudflat.</title>
        <authorList>
            <person name="Kim I.S."/>
        </authorList>
    </citation>
    <scope>NUCLEOTIDE SEQUENCE [LARGE SCALE GENOMIC DNA]</scope>
    <source>
        <strain evidence="10 11">GH1-50</strain>
    </source>
</reference>
<evidence type="ECO:0000256" key="3">
    <source>
        <dbReference type="ARBA" id="ARBA00022598"/>
    </source>
</evidence>
<dbReference type="GO" id="GO:0005524">
    <property type="term" value="F:ATP binding"/>
    <property type="evidence" value="ECO:0007669"/>
    <property type="project" value="UniProtKB-KW"/>
</dbReference>
<dbReference type="Proteomes" id="UP000480350">
    <property type="component" value="Unassembled WGS sequence"/>
</dbReference>
<evidence type="ECO:0000256" key="2">
    <source>
        <dbReference type="ARBA" id="ARBA00003117"/>
    </source>
</evidence>
<dbReference type="Pfam" id="PF16952">
    <property type="entry name" value="Gln-synt_N_2"/>
    <property type="match status" value="1"/>
</dbReference>
<evidence type="ECO:0000259" key="9">
    <source>
        <dbReference type="PROSITE" id="PS51987"/>
    </source>
</evidence>
<comment type="caution">
    <text evidence="10">The sequence shown here is derived from an EMBL/GenBank/DDBJ whole genome shotgun (WGS) entry which is preliminary data.</text>
</comment>
<dbReference type="Gene3D" id="3.30.590.10">
    <property type="entry name" value="Glutamine synthetase/guanido kinase, catalytic domain"/>
    <property type="match status" value="1"/>
</dbReference>
<sequence>MTDTTPLILAATCDLAGKVRGKAFPADQLDKRLTRGVGWVPTNIQITCFDGIGESPFGSVGDLLLRPDPEAEVDLRLPGGGREHWMLGDIVTLAGAPWPFCMRQILREALERLDRLTGFRLNAAFEHEFQLRAGGMPNQGFGRAAFEKERPFLEALMGALKGAGLSPDSIMKEYGPDQFEVVVAPEIGMRAADGAVFLREITRSLASDFGEDATFVPIRDVTSVGNGVHIHFSFVDADGGFRTYDPDGPSGMSEVTGAFAAGILKYLPSIVALTAPSHISYRRLTPHRWSAAFNNLGAQDREASLRICPVTSDTPEKIAGQFNLEYRAADAAACPHLALAAIVHAGCQGVEERLSAPSPTTDDLSELSSGALAARGFERLPETLEAALERFSSDATVRGWFPDGFAPLYLAHKAAEIAHVAEMTVEEACAAYASTY</sequence>
<name>A0A7C9IF93_9RHOB</name>
<feature type="domain" description="GS catalytic" evidence="9">
    <location>
        <begin position="102"/>
        <end position="436"/>
    </location>
</feature>
<dbReference type="SUPFAM" id="SSF55931">
    <property type="entry name" value="Glutamine synthetase/guanido kinase"/>
    <property type="match status" value="1"/>
</dbReference>
<dbReference type="EMBL" id="WUPT01000001">
    <property type="protein sequence ID" value="MXQ07384.1"/>
    <property type="molecule type" value="Genomic_DNA"/>
</dbReference>
<dbReference type="PANTHER" id="PTHR43785:SF12">
    <property type="entry name" value="TYPE-1 GLUTAMINE SYNTHETASE 2"/>
    <property type="match status" value="1"/>
</dbReference>
<dbReference type="GO" id="GO:0004356">
    <property type="term" value="F:glutamine synthetase activity"/>
    <property type="evidence" value="ECO:0007669"/>
    <property type="project" value="InterPro"/>
</dbReference>
<evidence type="ECO:0000256" key="7">
    <source>
        <dbReference type="PROSITE-ProRule" id="PRU01331"/>
    </source>
</evidence>
<keyword evidence="3" id="KW-0436">Ligase</keyword>
<evidence type="ECO:0000313" key="11">
    <source>
        <dbReference type="Proteomes" id="UP000480350"/>
    </source>
</evidence>
<evidence type="ECO:0000256" key="6">
    <source>
        <dbReference type="ARBA" id="ARBA00023231"/>
    </source>
</evidence>
<evidence type="ECO:0000256" key="5">
    <source>
        <dbReference type="ARBA" id="ARBA00022840"/>
    </source>
</evidence>
<evidence type="ECO:0000256" key="1">
    <source>
        <dbReference type="ARBA" id="ARBA00001946"/>
    </source>
</evidence>
<dbReference type="RefSeq" id="WP_160763259.1">
    <property type="nucleotide sequence ID" value="NZ_WUPT01000001.1"/>
</dbReference>
<protein>
    <submittedName>
        <fullName evidence="10">Glutamine synthetase</fullName>
    </submittedName>
</protein>
<gene>
    <name evidence="10" type="ORF">GQ651_05945</name>
</gene>
<comment type="similarity">
    <text evidence="7 8">Belongs to the glutamine synthetase family.</text>
</comment>
<comment type="function">
    <text evidence="2">Catalyzes the ATP-dependent biosynthesis of glutamine from glutamate and ammonia.</text>
</comment>
<keyword evidence="5" id="KW-0067">ATP-binding</keyword>
<evidence type="ECO:0000313" key="10">
    <source>
        <dbReference type="EMBL" id="MXQ07384.1"/>
    </source>
</evidence>
<keyword evidence="11" id="KW-1185">Reference proteome</keyword>
<dbReference type="AlphaFoldDB" id="A0A7C9IF93"/>
<comment type="cofactor">
    <cofactor evidence="1">
        <name>Mg(2+)</name>
        <dbReference type="ChEBI" id="CHEBI:18420"/>
    </cofactor>
</comment>
<evidence type="ECO:0000256" key="8">
    <source>
        <dbReference type="RuleBase" id="RU000384"/>
    </source>
</evidence>
<dbReference type="InterPro" id="IPR036651">
    <property type="entry name" value="Gln_synt_N_sf"/>
</dbReference>
<keyword evidence="6" id="KW-0535">Nitrogen fixation</keyword>
<organism evidence="10 11">
    <name type="scientific">Kangsaoukella pontilimi</name>
    <dbReference type="NCBI Taxonomy" id="2691042"/>
    <lineage>
        <taxon>Bacteria</taxon>
        <taxon>Pseudomonadati</taxon>
        <taxon>Pseudomonadota</taxon>
        <taxon>Alphaproteobacteria</taxon>
        <taxon>Rhodobacterales</taxon>
        <taxon>Paracoccaceae</taxon>
        <taxon>Kangsaoukella</taxon>
    </lineage>
</organism>
<dbReference type="InterPro" id="IPR014746">
    <property type="entry name" value="Gln_synth/guanido_kin_cat_dom"/>
</dbReference>
<keyword evidence="4" id="KW-0547">Nucleotide-binding</keyword>
<accession>A0A7C9IF93</accession>